<dbReference type="GeneID" id="105848005"/>
<dbReference type="Proteomes" id="UP001652625">
    <property type="component" value="Chromosome 04"/>
</dbReference>
<dbReference type="SMART" id="SM00360">
    <property type="entry name" value="RRM"/>
    <property type="match status" value="1"/>
</dbReference>
<dbReference type="Gene3D" id="3.30.70.330">
    <property type="match status" value="1"/>
</dbReference>
<dbReference type="InterPro" id="IPR000504">
    <property type="entry name" value="RRM_dom"/>
</dbReference>
<dbReference type="PROSITE" id="PS50102">
    <property type="entry name" value="RRM"/>
    <property type="match status" value="1"/>
</dbReference>
<proteinExistence type="predicted"/>
<evidence type="ECO:0000313" key="4">
    <source>
        <dbReference type="RefSeq" id="XP_065650822.1"/>
    </source>
</evidence>
<organism evidence="3 4">
    <name type="scientific">Hydra vulgaris</name>
    <name type="common">Hydra</name>
    <name type="synonym">Hydra attenuata</name>
    <dbReference type="NCBI Taxonomy" id="6087"/>
    <lineage>
        <taxon>Eukaryota</taxon>
        <taxon>Metazoa</taxon>
        <taxon>Cnidaria</taxon>
        <taxon>Hydrozoa</taxon>
        <taxon>Hydroidolina</taxon>
        <taxon>Anthoathecata</taxon>
        <taxon>Aplanulata</taxon>
        <taxon>Hydridae</taxon>
        <taxon>Hydra</taxon>
    </lineage>
</organism>
<evidence type="ECO:0000259" key="2">
    <source>
        <dbReference type="PROSITE" id="PS50102"/>
    </source>
</evidence>
<dbReference type="InterPro" id="IPR035979">
    <property type="entry name" value="RBD_domain_sf"/>
</dbReference>
<dbReference type="InterPro" id="IPR012677">
    <property type="entry name" value="Nucleotide-bd_a/b_plait_sf"/>
</dbReference>
<dbReference type="SUPFAM" id="SSF54928">
    <property type="entry name" value="RNA-binding domain, RBD"/>
    <property type="match status" value="1"/>
</dbReference>
<keyword evidence="1" id="KW-0694">RNA-binding</keyword>
<dbReference type="RefSeq" id="XP_065650822.1">
    <property type="nucleotide sequence ID" value="XM_065794750.1"/>
</dbReference>
<name>A0ABM4BNZ5_HYDVU</name>
<evidence type="ECO:0000313" key="3">
    <source>
        <dbReference type="Proteomes" id="UP001652625"/>
    </source>
</evidence>
<protein>
    <submittedName>
        <fullName evidence="4">Polyadenylate-binding protein 5 isoform X2</fullName>
    </submittedName>
</protein>
<feature type="domain" description="RRM" evidence="2">
    <location>
        <begin position="24"/>
        <end position="99"/>
    </location>
</feature>
<reference evidence="4" key="1">
    <citation type="submission" date="2025-08" db="UniProtKB">
        <authorList>
            <consortium name="RefSeq"/>
        </authorList>
    </citation>
    <scope>IDENTIFICATION</scope>
</reference>
<dbReference type="Pfam" id="PF00076">
    <property type="entry name" value="RRM_1"/>
    <property type="match status" value="1"/>
</dbReference>
<evidence type="ECO:0000256" key="1">
    <source>
        <dbReference type="PROSITE-ProRule" id="PRU00176"/>
    </source>
</evidence>
<gene>
    <name evidence="4" type="primary">LOC105848005</name>
</gene>
<dbReference type="CDD" id="cd00590">
    <property type="entry name" value="RRM_SF"/>
    <property type="match status" value="1"/>
</dbReference>
<keyword evidence="3" id="KW-1185">Reference proteome</keyword>
<accession>A0ABM4BNZ5</accession>
<sequence>MAIVNCEVRWKKDMEKRSRIFEGVPVLIKNIDPEVEDKLLIEKFSTFGQILKMKTSPDVHKMRTATLFYMSPADAQRAISNMNGARLFSKVICVKLDNPFIRHEKRSHLTYRNLFMKS</sequence>